<organism evidence="6 7">
    <name type="scientific">Zophobihabitans entericus</name>
    <dbReference type="NCBI Taxonomy" id="1635327"/>
    <lineage>
        <taxon>Bacteria</taxon>
        <taxon>Pseudomonadati</taxon>
        <taxon>Pseudomonadota</taxon>
        <taxon>Gammaproteobacteria</taxon>
        <taxon>Orbales</taxon>
        <taxon>Orbaceae</taxon>
        <taxon>Zophobihabitans</taxon>
    </lineage>
</organism>
<sequence>MEMIIVLLVIAVIIVVMGISIHNKIIASYNSAQRAWADVIAQERQKNKILPELERIAEQYKIHESSVLNGITELRTALKGLSSESVDVAQLKEAQLKTRSLINNLYAVSENYPDLKASTIYANLMKEIAEQQDNIGAAIRIFNSNVADFNTGIEVFPNSIINNNFTKKQKLNVFSDSEAAQGFEYKPNF</sequence>
<accession>A0A6G9I8T2</accession>
<proteinExistence type="inferred from homology"/>
<name>A0A6G9I8T2_9GAMM</name>
<dbReference type="InterPro" id="IPR023353">
    <property type="entry name" value="LemA-like_dom_sf"/>
</dbReference>
<dbReference type="KEGG" id="orb:IPMB12_00265"/>
<dbReference type="Pfam" id="PF04011">
    <property type="entry name" value="LemA"/>
    <property type="match status" value="1"/>
</dbReference>
<comment type="subcellular location">
    <subcellularLocation>
        <location evidence="1">Membrane</location>
        <topology evidence="1">Single-pass membrane protein</topology>
    </subcellularLocation>
</comment>
<dbReference type="AlphaFoldDB" id="A0A6G9I8T2"/>
<keyword evidence="5" id="KW-0472">Membrane</keyword>
<dbReference type="InterPro" id="IPR007156">
    <property type="entry name" value="MamQ_LemA"/>
</dbReference>
<dbReference type="Gene3D" id="1.20.1440.20">
    <property type="entry name" value="LemA-like domain"/>
    <property type="match status" value="1"/>
</dbReference>
<dbReference type="PANTHER" id="PTHR34478">
    <property type="entry name" value="PROTEIN LEMA"/>
    <property type="match status" value="1"/>
</dbReference>
<evidence type="ECO:0000256" key="4">
    <source>
        <dbReference type="ARBA" id="ARBA00022989"/>
    </source>
</evidence>
<evidence type="ECO:0000256" key="3">
    <source>
        <dbReference type="ARBA" id="ARBA00022692"/>
    </source>
</evidence>
<dbReference type="Proteomes" id="UP000501168">
    <property type="component" value="Chromosome"/>
</dbReference>
<keyword evidence="4" id="KW-1133">Transmembrane helix</keyword>
<dbReference type="InParanoid" id="A0A6G9I8T2"/>
<dbReference type="PANTHER" id="PTHR34478:SF1">
    <property type="entry name" value="PROTEIN LEMA"/>
    <property type="match status" value="1"/>
</dbReference>
<evidence type="ECO:0000256" key="2">
    <source>
        <dbReference type="ARBA" id="ARBA00008854"/>
    </source>
</evidence>
<protein>
    <submittedName>
        <fullName evidence="6">LemA family protein</fullName>
    </submittedName>
</protein>
<comment type="similarity">
    <text evidence="2">Belongs to the LemA family.</text>
</comment>
<dbReference type="EMBL" id="CP050253">
    <property type="protein sequence ID" value="QIQ20249.1"/>
    <property type="molecule type" value="Genomic_DNA"/>
</dbReference>
<gene>
    <name evidence="6" type="ORF">IPMB12_00265</name>
</gene>
<dbReference type="SUPFAM" id="SSF140478">
    <property type="entry name" value="LemA-like"/>
    <property type="match status" value="1"/>
</dbReference>
<evidence type="ECO:0000256" key="5">
    <source>
        <dbReference type="ARBA" id="ARBA00023136"/>
    </source>
</evidence>
<dbReference type="GO" id="GO:0016020">
    <property type="term" value="C:membrane"/>
    <property type="evidence" value="ECO:0007669"/>
    <property type="project" value="UniProtKB-SubCell"/>
</dbReference>
<keyword evidence="3" id="KW-0812">Transmembrane</keyword>
<keyword evidence="7" id="KW-1185">Reference proteome</keyword>
<evidence type="ECO:0000313" key="7">
    <source>
        <dbReference type="Proteomes" id="UP000501168"/>
    </source>
</evidence>
<reference evidence="6 7" key="1">
    <citation type="submission" date="2020-03" db="EMBL/GenBank/DDBJ databases">
        <title>Complete genome sequence of Orbus sp. IPMB12 (BCRC 80908).</title>
        <authorList>
            <person name="Lo W.-S."/>
            <person name="Chang T.-H."/>
            <person name="Kuo C.-H."/>
        </authorList>
    </citation>
    <scope>NUCLEOTIDE SEQUENCE [LARGE SCALE GENOMIC DNA]</scope>
    <source>
        <strain evidence="6 7">IPMB12</strain>
    </source>
</reference>
<evidence type="ECO:0000313" key="6">
    <source>
        <dbReference type="EMBL" id="QIQ20249.1"/>
    </source>
</evidence>
<evidence type="ECO:0000256" key="1">
    <source>
        <dbReference type="ARBA" id="ARBA00004167"/>
    </source>
</evidence>